<dbReference type="Gene3D" id="3.90.1300.10">
    <property type="entry name" value="Amidase signature (AS) domain"/>
    <property type="match status" value="1"/>
</dbReference>
<name>A0A7U3F5M0_9ENTR</name>
<sequence>MNANTIRLQFQQGQIDACAIAALFASGQLSPLAFTEACLTAAKETQGIFITLTPERARQEAAASTQRWRKGAPLSPLDGIPVCWKDLFDITGTRTTAGSATRLDAPLATHDAGMVARLTQAGMVTIGKTNLSEFAFSGLGINPTFTTPALLATDGEEHVPGGSSSGAARAVAQGVACIAIGTDTAGSVRIPAAFNGAIGFRASRHRYDASGVFPLAASLDTLGPLCRSVRDAYALDVILCGEETTSSPVPRLIVDPDILDAADASVRDNSVSLLSRLAASGVVVEYRRLPAFHEAITWIAHHGWPGAIEAFQLHASLLASPAATAMDPFIRRRLLASGTIDPAVLTSFMRLSPVWQQALAEELNGAILVTPTVAHTAPRLAPLQADAEAFALANSATLRLTMPGSLLDMPGLAVPSGTTANGLYTSLLFSSPSGEDRSLLGAACAVAHLLAPSKGDGANSLSLNSKGK</sequence>
<reference evidence="2 3" key="1">
    <citation type="submission" date="2019-04" db="EMBL/GenBank/DDBJ databases">
        <authorList>
            <person name="Brisse S."/>
            <person name="Rodrigues C."/>
        </authorList>
    </citation>
    <scope>NUCLEOTIDE SEQUENCE [LARGE SCALE GENOMIC DNA]</scope>
    <source>
        <strain evidence="2">SB5857</strain>
    </source>
</reference>
<dbReference type="AlphaFoldDB" id="A0A7U3F5M0"/>
<dbReference type="PANTHER" id="PTHR11895">
    <property type="entry name" value="TRANSAMIDASE"/>
    <property type="match status" value="1"/>
</dbReference>
<dbReference type="PANTHER" id="PTHR11895:SF176">
    <property type="entry name" value="AMIDASE AMID-RELATED"/>
    <property type="match status" value="1"/>
</dbReference>
<protein>
    <submittedName>
        <fullName evidence="2">Mandelamide hydrolase</fullName>
        <ecNumber evidence="2">3.5.1.86</ecNumber>
    </submittedName>
</protein>
<dbReference type="EMBL" id="CAAHGQ010000021">
    <property type="protein sequence ID" value="VGQ11325.1"/>
    <property type="molecule type" value="Genomic_DNA"/>
</dbReference>
<gene>
    <name evidence="2" type="primary">mdlY</name>
    <name evidence="2" type="ORF">SB5857_04475</name>
</gene>
<dbReference type="Proteomes" id="UP000328848">
    <property type="component" value="Unassembled WGS sequence"/>
</dbReference>
<evidence type="ECO:0000313" key="3">
    <source>
        <dbReference type="Proteomes" id="UP000328848"/>
    </source>
</evidence>
<dbReference type="SUPFAM" id="SSF75304">
    <property type="entry name" value="Amidase signature (AS) enzymes"/>
    <property type="match status" value="1"/>
</dbReference>
<dbReference type="Pfam" id="PF01425">
    <property type="entry name" value="Amidase"/>
    <property type="match status" value="1"/>
</dbReference>
<dbReference type="InterPro" id="IPR000120">
    <property type="entry name" value="Amidase"/>
</dbReference>
<feature type="domain" description="Amidase" evidence="1">
    <location>
        <begin position="36"/>
        <end position="440"/>
    </location>
</feature>
<dbReference type="EC" id="3.5.1.86" evidence="2"/>
<evidence type="ECO:0000259" key="1">
    <source>
        <dbReference type="Pfam" id="PF01425"/>
    </source>
</evidence>
<comment type="caution">
    <text evidence="2">The sequence shown here is derived from an EMBL/GenBank/DDBJ whole genome shotgun (WGS) entry which is preliminary data.</text>
</comment>
<dbReference type="InterPro" id="IPR036928">
    <property type="entry name" value="AS_sf"/>
</dbReference>
<keyword evidence="2" id="KW-0378">Hydrolase</keyword>
<accession>A0A7U3F5M0</accession>
<dbReference type="InterPro" id="IPR023631">
    <property type="entry name" value="Amidase_dom"/>
</dbReference>
<evidence type="ECO:0000313" key="2">
    <source>
        <dbReference type="EMBL" id="VGQ11325.1"/>
    </source>
</evidence>
<proteinExistence type="predicted"/>
<dbReference type="RefSeq" id="WP_136032114.1">
    <property type="nucleotide sequence ID" value="NZ_CAAHGQ010000021.1"/>
</dbReference>
<dbReference type="GO" id="GO:0050537">
    <property type="term" value="F:mandelamide amidase activity"/>
    <property type="evidence" value="ECO:0007669"/>
    <property type="project" value="UniProtKB-EC"/>
</dbReference>
<organism evidence="2 3">
    <name type="scientific">Klebsiella africana</name>
    <dbReference type="NCBI Taxonomy" id="2489010"/>
    <lineage>
        <taxon>Bacteria</taxon>
        <taxon>Pseudomonadati</taxon>
        <taxon>Pseudomonadota</taxon>
        <taxon>Gammaproteobacteria</taxon>
        <taxon>Enterobacterales</taxon>
        <taxon>Enterobacteriaceae</taxon>
        <taxon>Klebsiella/Raoultella group</taxon>
        <taxon>Klebsiella</taxon>
    </lineage>
</organism>